<feature type="compositionally biased region" description="Low complexity" evidence="1">
    <location>
        <begin position="1"/>
        <end position="15"/>
    </location>
</feature>
<keyword evidence="2" id="KW-0812">Transmembrane</keyword>
<comment type="caution">
    <text evidence="3">The sequence shown here is derived from an EMBL/GenBank/DDBJ whole genome shotgun (WGS) entry which is preliminary data.</text>
</comment>
<evidence type="ECO:0000313" key="3">
    <source>
        <dbReference type="EMBL" id="NVN13280.1"/>
    </source>
</evidence>
<reference evidence="3 4" key="1">
    <citation type="submission" date="2020-06" db="EMBL/GenBank/DDBJ databases">
        <title>Description of novel acetic acid bacteria.</title>
        <authorList>
            <person name="Sombolestani A."/>
        </authorList>
    </citation>
    <scope>NUCLEOTIDE SEQUENCE [LARGE SCALE GENOMIC DNA]</scope>
    <source>
        <strain evidence="3 4">LMG 31431</strain>
    </source>
</reference>
<keyword evidence="2" id="KW-0472">Membrane</keyword>
<proteinExistence type="predicted"/>
<sequence>MEAGWAAWAADRAAGSGLSVKRNSDPPASRRRELVGIVLRAGDIVRNRIIQLSAVSTIVMQAIIAAANIRTKMFTANVRLNIGRHGHPSDAGIAAKRRN</sequence>
<evidence type="ECO:0000256" key="1">
    <source>
        <dbReference type="SAM" id="MobiDB-lite"/>
    </source>
</evidence>
<dbReference type="EMBL" id="JABXXP010000829">
    <property type="protein sequence ID" value="NVN13280.1"/>
    <property type="molecule type" value="Genomic_DNA"/>
</dbReference>
<name>A0A7Y7J003_9PROT</name>
<evidence type="ECO:0000313" key="4">
    <source>
        <dbReference type="Proteomes" id="UP000534870"/>
    </source>
</evidence>
<feature type="transmembrane region" description="Helical" evidence="2">
    <location>
        <begin position="49"/>
        <end position="69"/>
    </location>
</feature>
<organism evidence="3 4">
    <name type="scientific">Nguyenibacter vanlangensis</name>
    <dbReference type="NCBI Taxonomy" id="1216886"/>
    <lineage>
        <taxon>Bacteria</taxon>
        <taxon>Pseudomonadati</taxon>
        <taxon>Pseudomonadota</taxon>
        <taxon>Alphaproteobacteria</taxon>
        <taxon>Acetobacterales</taxon>
        <taxon>Acetobacteraceae</taxon>
        <taxon>Nguyenibacter</taxon>
    </lineage>
</organism>
<accession>A0A7Y7J003</accession>
<protein>
    <submittedName>
        <fullName evidence="3">Uncharacterized protein</fullName>
    </submittedName>
</protein>
<keyword evidence="2" id="KW-1133">Transmembrane helix</keyword>
<feature type="region of interest" description="Disordered" evidence="1">
    <location>
        <begin position="1"/>
        <end position="29"/>
    </location>
</feature>
<dbReference type="Proteomes" id="UP000534870">
    <property type="component" value="Unassembled WGS sequence"/>
</dbReference>
<dbReference type="AlphaFoldDB" id="A0A7Y7J003"/>
<evidence type="ECO:0000256" key="2">
    <source>
        <dbReference type="SAM" id="Phobius"/>
    </source>
</evidence>
<gene>
    <name evidence="3" type="ORF">HUK84_19430</name>
</gene>